<reference evidence="3 4" key="1">
    <citation type="submission" date="2021-01" db="EMBL/GenBank/DDBJ databases">
        <title>Whole genome shotgun sequence of Actinoplanes couchii NBRC 106145.</title>
        <authorList>
            <person name="Komaki H."/>
            <person name="Tamura T."/>
        </authorList>
    </citation>
    <scope>NUCLEOTIDE SEQUENCE [LARGE SCALE GENOMIC DNA]</scope>
    <source>
        <strain evidence="3 4">NBRC 106145</strain>
    </source>
</reference>
<dbReference type="InterPro" id="IPR053150">
    <property type="entry name" value="Teicoplanin_resist-assoc"/>
</dbReference>
<dbReference type="PANTHER" id="PTHR36834:SF2">
    <property type="entry name" value="MEMBRANE PROTEIN"/>
    <property type="match status" value="1"/>
</dbReference>
<sequence>MPEMQTEIPALPVLVPLTAVLLLAAWLRFRGDRPRLLPALAGALYLPAVVGVTLLPLQIATGIYANQVAWYQKASYLPIITIDPLTFVLNIVMVMPFGFLLPMLRRQTSIATVAWASLALSATIELTQFAANVLVSSGRTPDVNDLIANTLGGVLGFLVWRATRRVLEPALSA</sequence>
<gene>
    <name evidence="3" type="ORF">Aco03nite_081740</name>
</gene>
<evidence type="ECO:0000256" key="1">
    <source>
        <dbReference type="SAM" id="Phobius"/>
    </source>
</evidence>
<dbReference type="RefSeq" id="WP_203806175.1">
    <property type="nucleotide sequence ID" value="NZ_BAAAQE010000005.1"/>
</dbReference>
<dbReference type="Proteomes" id="UP000612282">
    <property type="component" value="Unassembled WGS sequence"/>
</dbReference>
<keyword evidence="1" id="KW-1133">Transmembrane helix</keyword>
<dbReference type="PANTHER" id="PTHR36834">
    <property type="entry name" value="MEMBRANE PROTEIN-RELATED"/>
    <property type="match status" value="1"/>
</dbReference>
<dbReference type="InterPro" id="IPR006976">
    <property type="entry name" value="VanZ-like"/>
</dbReference>
<keyword evidence="1" id="KW-0472">Membrane</keyword>
<name>A0ABQ3XMN5_9ACTN</name>
<keyword evidence="1" id="KW-0812">Transmembrane</keyword>
<protein>
    <recommendedName>
        <fullName evidence="2">VanZ-like domain-containing protein</fullName>
    </recommendedName>
</protein>
<feature type="domain" description="VanZ-like" evidence="2">
    <location>
        <begin position="52"/>
        <end position="161"/>
    </location>
</feature>
<organism evidence="3 4">
    <name type="scientific">Actinoplanes couchii</name>
    <dbReference type="NCBI Taxonomy" id="403638"/>
    <lineage>
        <taxon>Bacteria</taxon>
        <taxon>Bacillati</taxon>
        <taxon>Actinomycetota</taxon>
        <taxon>Actinomycetes</taxon>
        <taxon>Micromonosporales</taxon>
        <taxon>Micromonosporaceae</taxon>
        <taxon>Actinoplanes</taxon>
    </lineage>
</organism>
<evidence type="ECO:0000313" key="3">
    <source>
        <dbReference type="EMBL" id="GID59770.1"/>
    </source>
</evidence>
<proteinExistence type="predicted"/>
<accession>A0ABQ3XMN5</accession>
<comment type="caution">
    <text evidence="3">The sequence shown here is derived from an EMBL/GenBank/DDBJ whole genome shotgun (WGS) entry which is preliminary data.</text>
</comment>
<evidence type="ECO:0000313" key="4">
    <source>
        <dbReference type="Proteomes" id="UP000612282"/>
    </source>
</evidence>
<feature type="transmembrane region" description="Helical" evidence="1">
    <location>
        <begin position="6"/>
        <end position="27"/>
    </location>
</feature>
<dbReference type="EMBL" id="BOMG01000102">
    <property type="protein sequence ID" value="GID59770.1"/>
    <property type="molecule type" value="Genomic_DNA"/>
</dbReference>
<dbReference type="Pfam" id="PF04892">
    <property type="entry name" value="VanZ"/>
    <property type="match status" value="1"/>
</dbReference>
<keyword evidence="4" id="KW-1185">Reference proteome</keyword>
<evidence type="ECO:0000259" key="2">
    <source>
        <dbReference type="Pfam" id="PF04892"/>
    </source>
</evidence>
<feature type="transmembrane region" description="Helical" evidence="1">
    <location>
        <begin position="76"/>
        <end position="101"/>
    </location>
</feature>
<feature type="transmembrane region" description="Helical" evidence="1">
    <location>
        <begin position="39"/>
        <end position="64"/>
    </location>
</feature>